<evidence type="ECO:0000313" key="2">
    <source>
        <dbReference type="Proteomes" id="UP000001514"/>
    </source>
</evidence>
<dbReference type="KEGG" id="smo:SELMODRAFT_407486"/>
<organism evidence="2">
    <name type="scientific">Selaginella moellendorffii</name>
    <name type="common">Spikemoss</name>
    <dbReference type="NCBI Taxonomy" id="88036"/>
    <lineage>
        <taxon>Eukaryota</taxon>
        <taxon>Viridiplantae</taxon>
        <taxon>Streptophyta</taxon>
        <taxon>Embryophyta</taxon>
        <taxon>Tracheophyta</taxon>
        <taxon>Lycopodiopsida</taxon>
        <taxon>Selaginellales</taxon>
        <taxon>Selaginellaceae</taxon>
        <taxon>Selaginella</taxon>
    </lineage>
</organism>
<gene>
    <name evidence="1" type="ORF">SELMODRAFT_407486</name>
</gene>
<dbReference type="Gramene" id="EFJ32531">
    <property type="protein sequence ID" value="EFJ32531"/>
    <property type="gene ID" value="SELMODRAFT_407486"/>
</dbReference>
<proteinExistence type="predicted"/>
<dbReference type="EMBL" id="GL377572">
    <property type="protein sequence ID" value="EFJ32531.1"/>
    <property type="molecule type" value="Genomic_DNA"/>
</dbReference>
<sequence>MRRINITYTIWSSCSNVIFSFQSFSVPRKAESITLAITIVTIAITKSIEPVEAADLRFKAKRPFSPSASAAAPAYSDRSFGKLTCEGKLWTNSRRTAQDQSPRCKRIC</sequence>
<evidence type="ECO:0000313" key="1">
    <source>
        <dbReference type="EMBL" id="EFJ32531.1"/>
    </source>
</evidence>
<accession>D8R5R9</accession>
<reference evidence="1 2" key="1">
    <citation type="journal article" date="2011" name="Science">
        <title>The Selaginella genome identifies genetic changes associated with the evolution of vascular plants.</title>
        <authorList>
            <person name="Banks J.A."/>
            <person name="Nishiyama T."/>
            <person name="Hasebe M."/>
            <person name="Bowman J.L."/>
            <person name="Gribskov M."/>
            <person name="dePamphilis C."/>
            <person name="Albert V.A."/>
            <person name="Aono N."/>
            <person name="Aoyama T."/>
            <person name="Ambrose B.A."/>
            <person name="Ashton N.W."/>
            <person name="Axtell M.J."/>
            <person name="Barker E."/>
            <person name="Barker M.S."/>
            <person name="Bennetzen J.L."/>
            <person name="Bonawitz N.D."/>
            <person name="Chapple C."/>
            <person name="Cheng C."/>
            <person name="Correa L.G."/>
            <person name="Dacre M."/>
            <person name="DeBarry J."/>
            <person name="Dreyer I."/>
            <person name="Elias M."/>
            <person name="Engstrom E.M."/>
            <person name="Estelle M."/>
            <person name="Feng L."/>
            <person name="Finet C."/>
            <person name="Floyd S.K."/>
            <person name="Frommer W.B."/>
            <person name="Fujita T."/>
            <person name="Gramzow L."/>
            <person name="Gutensohn M."/>
            <person name="Harholt J."/>
            <person name="Hattori M."/>
            <person name="Heyl A."/>
            <person name="Hirai T."/>
            <person name="Hiwatashi Y."/>
            <person name="Ishikawa M."/>
            <person name="Iwata M."/>
            <person name="Karol K.G."/>
            <person name="Koehler B."/>
            <person name="Kolukisaoglu U."/>
            <person name="Kubo M."/>
            <person name="Kurata T."/>
            <person name="Lalonde S."/>
            <person name="Li K."/>
            <person name="Li Y."/>
            <person name="Litt A."/>
            <person name="Lyons E."/>
            <person name="Manning G."/>
            <person name="Maruyama T."/>
            <person name="Michael T.P."/>
            <person name="Mikami K."/>
            <person name="Miyazaki S."/>
            <person name="Morinaga S."/>
            <person name="Murata T."/>
            <person name="Mueller-Roeber B."/>
            <person name="Nelson D.R."/>
            <person name="Obara M."/>
            <person name="Oguri Y."/>
            <person name="Olmstead R.G."/>
            <person name="Onodera N."/>
            <person name="Petersen B.L."/>
            <person name="Pils B."/>
            <person name="Prigge M."/>
            <person name="Rensing S.A."/>
            <person name="Riano-Pachon D.M."/>
            <person name="Roberts A.W."/>
            <person name="Sato Y."/>
            <person name="Scheller H.V."/>
            <person name="Schulz B."/>
            <person name="Schulz C."/>
            <person name="Shakirov E.V."/>
            <person name="Shibagaki N."/>
            <person name="Shinohara N."/>
            <person name="Shippen D.E."/>
            <person name="Soerensen I."/>
            <person name="Sotooka R."/>
            <person name="Sugimoto N."/>
            <person name="Sugita M."/>
            <person name="Sumikawa N."/>
            <person name="Tanurdzic M."/>
            <person name="Theissen G."/>
            <person name="Ulvskov P."/>
            <person name="Wakazuki S."/>
            <person name="Weng J.K."/>
            <person name="Willats W.W."/>
            <person name="Wipf D."/>
            <person name="Wolf P.G."/>
            <person name="Yang L."/>
            <person name="Zimmer A.D."/>
            <person name="Zhu Q."/>
            <person name="Mitros T."/>
            <person name="Hellsten U."/>
            <person name="Loque D."/>
            <person name="Otillar R."/>
            <person name="Salamov A."/>
            <person name="Schmutz J."/>
            <person name="Shapiro H."/>
            <person name="Lindquist E."/>
            <person name="Lucas S."/>
            <person name="Rokhsar D."/>
            <person name="Grigoriev I.V."/>
        </authorList>
    </citation>
    <scope>NUCLEOTIDE SEQUENCE [LARGE SCALE GENOMIC DNA]</scope>
</reference>
<protein>
    <submittedName>
        <fullName evidence="1">Uncharacterized protein</fullName>
    </submittedName>
</protein>
<dbReference type="InParanoid" id="D8R5R9"/>
<dbReference type="AlphaFoldDB" id="D8R5R9"/>
<dbReference type="Proteomes" id="UP000001514">
    <property type="component" value="Unassembled WGS sequence"/>
</dbReference>
<keyword evidence="2" id="KW-1185">Reference proteome</keyword>
<dbReference type="HOGENOM" id="CLU_2201587_0_0_1"/>
<name>D8R5R9_SELML</name>